<dbReference type="AlphaFoldDB" id="A0A4S2HAJ9"/>
<gene>
    <name evidence="2" type="ORF">E5162_07705</name>
</gene>
<name>A0A4S2HAJ9_9PROT</name>
<dbReference type="Gene3D" id="3.40.640.10">
    <property type="entry name" value="Type I PLP-dependent aspartate aminotransferase-like (Major domain)"/>
    <property type="match status" value="1"/>
</dbReference>
<keyword evidence="2" id="KW-0032">Aminotransferase</keyword>
<dbReference type="InterPro" id="IPR015424">
    <property type="entry name" value="PyrdxlP-dep_Trfase"/>
</dbReference>
<dbReference type="GO" id="GO:0030170">
    <property type="term" value="F:pyridoxal phosphate binding"/>
    <property type="evidence" value="ECO:0007669"/>
    <property type="project" value="InterPro"/>
</dbReference>
<protein>
    <submittedName>
        <fullName evidence="2">Pyridoxal phosphate-dependent aminotransferase</fullName>
    </submittedName>
</protein>
<dbReference type="PANTHER" id="PTHR43510">
    <property type="entry name" value="AMINOTRANSFERASE FUNCTION, HYPOTHETICAL (EUROFUNG)"/>
    <property type="match status" value="1"/>
</dbReference>
<keyword evidence="3" id="KW-1185">Reference proteome</keyword>
<dbReference type="PANTHER" id="PTHR43510:SF1">
    <property type="entry name" value="AMINOTRANSFERASE FUNCTION, HYPOTHETICAL (EUROFUNG)"/>
    <property type="match status" value="1"/>
</dbReference>
<dbReference type="InterPro" id="IPR015421">
    <property type="entry name" value="PyrdxlP-dep_Trfase_major"/>
</dbReference>
<dbReference type="Gene3D" id="3.90.1150.10">
    <property type="entry name" value="Aspartate Aminotransferase, domain 1"/>
    <property type="match status" value="1"/>
</dbReference>
<dbReference type="InterPro" id="IPR015422">
    <property type="entry name" value="PyrdxlP-dep_Trfase_small"/>
</dbReference>
<comment type="caution">
    <text evidence="2">The sequence shown here is derived from an EMBL/GenBank/DDBJ whole genome shotgun (WGS) entry which is preliminary data.</text>
</comment>
<dbReference type="Pfam" id="PF00155">
    <property type="entry name" value="Aminotran_1_2"/>
    <property type="match status" value="1"/>
</dbReference>
<dbReference type="CDD" id="cd00609">
    <property type="entry name" value="AAT_like"/>
    <property type="match status" value="1"/>
</dbReference>
<proteinExistence type="predicted"/>
<evidence type="ECO:0000259" key="1">
    <source>
        <dbReference type="Pfam" id="PF00155"/>
    </source>
</evidence>
<feature type="domain" description="Aminotransferase class I/classII large" evidence="1">
    <location>
        <begin position="86"/>
        <end position="388"/>
    </location>
</feature>
<dbReference type="Proteomes" id="UP000305451">
    <property type="component" value="Unassembled WGS sequence"/>
</dbReference>
<evidence type="ECO:0000313" key="3">
    <source>
        <dbReference type="Proteomes" id="UP000305451"/>
    </source>
</evidence>
<accession>A0A4S2HAJ9</accession>
<sequence length="402" mass="44020">MIGPNGPCDPGSSMSSHPLALPDTLFDIESFAAWSRALYRMMPLPGHVRTLFESTIEEPTDQLAAVVRDVFTTPVSDRFESVFGRGNAYVIAALAQRYGVNEDQIVCTTGASTAVGMVLHTLVKPGDHVLVETPRFDVLDSLSRDRGARVDTLTRNGAGMKIDPDHLADKLQPDTRLVLISNLHNPSGYLMREAELAELAAVAERNGTLILVDEVYGDFAGESGETCAARVAPNVITVNSLTKVFGLFALRCGWIVCDPALARRISRDNADREFGVSKLTHAVAAHVLERPEPFDSHWRTILNATRPVLERHFNAMRDDGLIDGILPDYGCICFPEILGVTDTRALARDMWKQQGLVLAPGEFFGQPGHIRLGFGVAPDRLDEGLARLHEALYARRRAVRSA</sequence>
<organism evidence="2 3">
    <name type="scientific">Marinicauda pacifica</name>
    <dbReference type="NCBI Taxonomy" id="1133559"/>
    <lineage>
        <taxon>Bacteria</taxon>
        <taxon>Pseudomonadati</taxon>
        <taxon>Pseudomonadota</taxon>
        <taxon>Alphaproteobacteria</taxon>
        <taxon>Maricaulales</taxon>
        <taxon>Maricaulaceae</taxon>
        <taxon>Marinicauda</taxon>
    </lineage>
</organism>
<dbReference type="EMBL" id="SRXV01000002">
    <property type="protein sequence ID" value="TGY92944.1"/>
    <property type="molecule type" value="Genomic_DNA"/>
</dbReference>
<dbReference type="InterPro" id="IPR004839">
    <property type="entry name" value="Aminotransferase_I/II_large"/>
</dbReference>
<dbReference type="SUPFAM" id="SSF53383">
    <property type="entry name" value="PLP-dependent transferases"/>
    <property type="match status" value="1"/>
</dbReference>
<evidence type="ECO:0000313" key="2">
    <source>
        <dbReference type="EMBL" id="TGY92944.1"/>
    </source>
</evidence>
<reference evidence="2 3" key="1">
    <citation type="journal article" date="2013" name="Int. J. Syst. Evol. Microbiol.">
        <title>Marinicauda pacifica gen. nov., sp. nov., a prosthecate alphaproteobacterium of the family Hyphomonadaceae isolated from deep seawater.</title>
        <authorList>
            <person name="Zhang X.Y."/>
            <person name="Li G.W."/>
            <person name="Wang C.S."/>
            <person name="Zhang Y.J."/>
            <person name="Xu X.W."/>
            <person name="Li H."/>
            <person name="Liu A."/>
            <person name="Liu C."/>
            <person name="Xie B.B."/>
            <person name="Qin Q.L."/>
            <person name="Xu Z."/>
            <person name="Chen X.L."/>
            <person name="Zhou B.C."/>
            <person name="Zhang Y.Z."/>
        </authorList>
    </citation>
    <scope>NUCLEOTIDE SEQUENCE [LARGE SCALE GENOMIC DNA]</scope>
    <source>
        <strain evidence="2 3">P-1 km-3</strain>
    </source>
</reference>
<keyword evidence="2" id="KW-0808">Transferase</keyword>
<dbReference type="GO" id="GO:0008483">
    <property type="term" value="F:transaminase activity"/>
    <property type="evidence" value="ECO:0007669"/>
    <property type="project" value="UniProtKB-KW"/>
</dbReference>